<feature type="compositionally biased region" description="Acidic residues" evidence="23">
    <location>
        <begin position="610"/>
        <end position="629"/>
    </location>
</feature>
<dbReference type="InterPro" id="IPR036236">
    <property type="entry name" value="Znf_C2H2_sf"/>
</dbReference>
<dbReference type="PANTHER" id="PTHR31645:SF0">
    <property type="entry name" value="OLIGOPEPTIDE TRANSPORTER YGL114W-RELATED"/>
    <property type="match status" value="1"/>
</dbReference>
<feature type="transmembrane region" description="Helical" evidence="24">
    <location>
        <begin position="1202"/>
        <end position="1220"/>
    </location>
</feature>
<gene>
    <name evidence="28" type="ORF">FRX48_01298</name>
</gene>
<evidence type="ECO:0000259" key="26">
    <source>
        <dbReference type="Pfam" id="PF21137"/>
    </source>
</evidence>
<feature type="transmembrane region" description="Helical" evidence="24">
    <location>
        <begin position="1232"/>
        <end position="1249"/>
    </location>
</feature>
<comment type="similarity">
    <text evidence="4">Belongs to the oligopeptide OPT transporter family.</text>
</comment>
<evidence type="ECO:0000256" key="15">
    <source>
        <dbReference type="ARBA" id="ARBA00022833"/>
    </source>
</evidence>
<evidence type="ECO:0000256" key="10">
    <source>
        <dbReference type="ARBA" id="ARBA00022679"/>
    </source>
</evidence>
<dbReference type="GO" id="GO:0000329">
    <property type="term" value="C:fungal-type vacuole membrane"/>
    <property type="evidence" value="ECO:0007669"/>
    <property type="project" value="TreeGrafter"/>
</dbReference>
<evidence type="ECO:0000256" key="2">
    <source>
        <dbReference type="ARBA" id="ARBA00004141"/>
    </source>
</evidence>
<dbReference type="InterPro" id="IPR004813">
    <property type="entry name" value="OPT"/>
</dbReference>
<dbReference type="GO" id="GO:0005829">
    <property type="term" value="C:cytosol"/>
    <property type="evidence" value="ECO:0007669"/>
    <property type="project" value="UniProtKB-SubCell"/>
</dbReference>
<comment type="catalytic activity">
    <reaction evidence="20">
        <text>L-arginyl-[protein] + S-adenosyl-L-methionine = N(omega)-methyl-L-arginyl-[protein] + S-adenosyl-L-homocysteine + H(+)</text>
        <dbReference type="Rhea" id="RHEA:48100"/>
        <dbReference type="Rhea" id="RHEA-COMP:10532"/>
        <dbReference type="Rhea" id="RHEA-COMP:11990"/>
        <dbReference type="ChEBI" id="CHEBI:15378"/>
        <dbReference type="ChEBI" id="CHEBI:29965"/>
        <dbReference type="ChEBI" id="CHEBI:57856"/>
        <dbReference type="ChEBI" id="CHEBI:59789"/>
        <dbReference type="ChEBI" id="CHEBI:65280"/>
    </reaction>
    <physiologicalReaction direction="left-to-right" evidence="20">
        <dbReference type="Rhea" id="RHEA:48101"/>
    </physiologicalReaction>
</comment>
<feature type="compositionally biased region" description="Basic and acidic residues" evidence="23">
    <location>
        <begin position="630"/>
        <end position="639"/>
    </location>
</feature>
<evidence type="ECO:0000256" key="9">
    <source>
        <dbReference type="ARBA" id="ARBA00022603"/>
    </source>
</evidence>
<dbReference type="InterPro" id="IPR045035">
    <property type="entry name" value="YSL-like"/>
</dbReference>
<evidence type="ECO:0000313" key="28">
    <source>
        <dbReference type="EMBL" id="KAA6414549.1"/>
    </source>
</evidence>
<evidence type="ECO:0000256" key="21">
    <source>
        <dbReference type="PROSITE-ProRule" id="PRU01015"/>
    </source>
</evidence>
<evidence type="ECO:0000256" key="22">
    <source>
        <dbReference type="SAM" id="Coils"/>
    </source>
</evidence>
<keyword evidence="6" id="KW-0813">Transport</keyword>
<evidence type="ECO:0000256" key="7">
    <source>
        <dbReference type="ARBA" id="ARBA00022490"/>
    </source>
</evidence>
<dbReference type="InterPro" id="IPR025799">
    <property type="entry name" value="Arg_MeTrfase"/>
</dbReference>
<keyword evidence="7" id="KW-0963">Cytoplasm</keyword>
<dbReference type="Gene3D" id="2.70.160.11">
    <property type="entry name" value="Hnrnp arginine n-methyltransferase1"/>
    <property type="match status" value="1"/>
</dbReference>
<reference evidence="28 29" key="1">
    <citation type="submission" date="2019-09" db="EMBL/GenBank/DDBJ databases">
        <title>The hologenome of the rock-dwelling lichen Lasallia pustulata.</title>
        <authorList>
            <person name="Greshake Tzovaras B."/>
            <person name="Segers F."/>
            <person name="Bicker A."/>
            <person name="Dal Grande F."/>
            <person name="Otte J."/>
            <person name="Hankeln T."/>
            <person name="Schmitt I."/>
            <person name="Ebersberger I."/>
        </authorList>
    </citation>
    <scope>NUCLEOTIDE SEQUENCE [LARGE SCALE GENOMIC DNA]</scope>
    <source>
        <strain evidence="28">A1-1</strain>
    </source>
</reference>
<feature type="transmembrane region" description="Helical" evidence="24">
    <location>
        <begin position="883"/>
        <end position="901"/>
    </location>
</feature>
<feature type="region of interest" description="Disordered" evidence="23">
    <location>
        <begin position="1042"/>
        <end position="1070"/>
    </location>
</feature>
<evidence type="ECO:0000256" key="5">
    <source>
        <dbReference type="ARBA" id="ARBA00011925"/>
    </source>
</evidence>
<dbReference type="FunFam" id="2.70.160.11:FF:000016">
    <property type="entry name" value="Protein arginine methyltransferase RmtB"/>
    <property type="match status" value="1"/>
</dbReference>
<evidence type="ECO:0000256" key="18">
    <source>
        <dbReference type="ARBA" id="ARBA00023242"/>
    </source>
</evidence>
<evidence type="ECO:0000313" key="29">
    <source>
        <dbReference type="Proteomes" id="UP000324767"/>
    </source>
</evidence>
<keyword evidence="22" id="KW-0175">Coiled coil</keyword>
<evidence type="ECO:0000256" key="19">
    <source>
        <dbReference type="ARBA" id="ARBA00047384"/>
    </source>
</evidence>
<keyword evidence="10 21" id="KW-0808">Transferase</keyword>
<evidence type="ECO:0000256" key="16">
    <source>
        <dbReference type="ARBA" id="ARBA00022989"/>
    </source>
</evidence>
<evidence type="ECO:0000256" key="1">
    <source>
        <dbReference type="ARBA" id="ARBA00004123"/>
    </source>
</evidence>
<feature type="transmembrane region" description="Helical" evidence="24">
    <location>
        <begin position="1261"/>
        <end position="1279"/>
    </location>
</feature>
<dbReference type="NCBIfam" id="TIGR00728">
    <property type="entry name" value="OPT_sfam"/>
    <property type="match status" value="1"/>
</dbReference>
<evidence type="ECO:0000256" key="6">
    <source>
        <dbReference type="ARBA" id="ARBA00022448"/>
    </source>
</evidence>
<accession>A0A5M8PXQ3</accession>
<dbReference type="GO" id="GO:0032259">
    <property type="term" value="P:methylation"/>
    <property type="evidence" value="ECO:0007669"/>
    <property type="project" value="UniProtKB-KW"/>
</dbReference>
<evidence type="ECO:0000256" key="14">
    <source>
        <dbReference type="ARBA" id="ARBA00022771"/>
    </source>
</evidence>
<comment type="caution">
    <text evidence="28">The sequence shown here is derived from an EMBL/GenBank/DDBJ whole genome shotgun (WGS) entry which is preliminary data.</text>
</comment>
<dbReference type="EC" id="2.1.1.319" evidence="5"/>
<dbReference type="Pfam" id="PF13649">
    <property type="entry name" value="Methyltransf_25"/>
    <property type="match status" value="1"/>
</dbReference>
<feature type="transmembrane region" description="Helical" evidence="24">
    <location>
        <begin position="716"/>
        <end position="741"/>
    </location>
</feature>
<evidence type="ECO:0000256" key="11">
    <source>
        <dbReference type="ARBA" id="ARBA00022691"/>
    </source>
</evidence>
<keyword evidence="8" id="KW-0597">Phosphoprotein</keyword>
<keyword evidence="16 24" id="KW-1133">Transmembrane helix</keyword>
<feature type="transmembrane region" description="Helical" evidence="24">
    <location>
        <begin position="1112"/>
        <end position="1133"/>
    </location>
</feature>
<dbReference type="InterPro" id="IPR041698">
    <property type="entry name" value="Methyltransf_25"/>
</dbReference>
<evidence type="ECO:0000256" key="4">
    <source>
        <dbReference type="ARBA" id="ARBA00008807"/>
    </source>
</evidence>
<evidence type="ECO:0000256" key="17">
    <source>
        <dbReference type="ARBA" id="ARBA00023136"/>
    </source>
</evidence>
<dbReference type="InterPro" id="IPR029063">
    <property type="entry name" value="SAM-dependent_MTases_sf"/>
</dbReference>
<dbReference type="GO" id="GO:0008270">
    <property type="term" value="F:zinc ion binding"/>
    <property type="evidence" value="ECO:0007669"/>
    <property type="project" value="UniProtKB-KW"/>
</dbReference>
<evidence type="ECO:0000256" key="20">
    <source>
        <dbReference type="ARBA" id="ARBA00049303"/>
    </source>
</evidence>
<feature type="domain" description="Protein arginine N-methyltransferase 3-like C2H2 zinc finger" evidence="26">
    <location>
        <begin position="71"/>
        <end position="114"/>
    </location>
</feature>
<dbReference type="Pfam" id="PF22528">
    <property type="entry name" value="PRMT_C"/>
    <property type="match status" value="1"/>
</dbReference>
<evidence type="ECO:0000256" key="3">
    <source>
        <dbReference type="ARBA" id="ARBA00004514"/>
    </source>
</evidence>
<name>A0A5M8PXQ3_9LECA</name>
<evidence type="ECO:0000256" key="24">
    <source>
        <dbReference type="SAM" id="Phobius"/>
    </source>
</evidence>
<dbReference type="SUPFAM" id="SSF53335">
    <property type="entry name" value="S-adenosyl-L-methionine-dependent methyltransferases"/>
    <property type="match status" value="1"/>
</dbReference>
<evidence type="ECO:0000256" key="23">
    <source>
        <dbReference type="SAM" id="MobiDB-lite"/>
    </source>
</evidence>
<evidence type="ECO:0000256" key="8">
    <source>
        <dbReference type="ARBA" id="ARBA00022553"/>
    </source>
</evidence>
<dbReference type="OrthoDB" id="627262at2759"/>
<dbReference type="SUPFAM" id="SSF57667">
    <property type="entry name" value="beta-beta-alpha zinc fingers"/>
    <property type="match status" value="1"/>
</dbReference>
<feature type="region of interest" description="Disordered" evidence="23">
    <location>
        <begin position="604"/>
        <end position="639"/>
    </location>
</feature>
<feature type="transmembrane region" description="Helical" evidence="24">
    <location>
        <begin position="761"/>
        <end position="779"/>
    </location>
</feature>
<evidence type="ECO:0000259" key="25">
    <source>
        <dbReference type="Pfam" id="PF13649"/>
    </source>
</evidence>
<dbReference type="CDD" id="cd02440">
    <property type="entry name" value="AdoMet_MTases"/>
    <property type="match status" value="1"/>
</dbReference>
<feature type="transmembrane region" description="Helical" evidence="24">
    <location>
        <begin position="941"/>
        <end position="958"/>
    </location>
</feature>
<keyword evidence="18" id="KW-0539">Nucleus</keyword>
<comment type="subcellular location">
    <subcellularLocation>
        <location evidence="3">Cytoplasm</location>
        <location evidence="3">Cytosol</location>
    </subcellularLocation>
    <subcellularLocation>
        <location evidence="2">Membrane</location>
        <topology evidence="2">Multi-pass membrane protein</topology>
    </subcellularLocation>
    <subcellularLocation>
        <location evidence="1">Nucleus</location>
    </subcellularLocation>
</comment>
<keyword evidence="15" id="KW-0862">Zinc</keyword>
<dbReference type="InterPro" id="IPR049482">
    <property type="entry name" value="ANM3-like_C2H2_Zf"/>
</dbReference>
<evidence type="ECO:0000256" key="12">
    <source>
        <dbReference type="ARBA" id="ARBA00022692"/>
    </source>
</evidence>
<feature type="transmembrane region" description="Helical" evidence="24">
    <location>
        <begin position="1291"/>
        <end position="1317"/>
    </location>
</feature>
<feature type="domain" description="Protein arginine N-methyltransferase" evidence="27">
    <location>
        <begin position="359"/>
        <end position="543"/>
    </location>
</feature>
<feature type="region of interest" description="Disordered" evidence="23">
    <location>
        <begin position="828"/>
        <end position="870"/>
    </location>
</feature>
<dbReference type="GO" id="GO:0005634">
    <property type="term" value="C:nucleus"/>
    <property type="evidence" value="ECO:0007669"/>
    <property type="project" value="UniProtKB-SubCell"/>
</dbReference>
<keyword evidence="12 24" id="KW-0812">Transmembrane</keyword>
<keyword evidence="13" id="KW-0479">Metal-binding</keyword>
<dbReference type="GO" id="GO:0035242">
    <property type="term" value="F:protein-arginine omega-N asymmetric methyltransferase activity"/>
    <property type="evidence" value="ECO:0007669"/>
    <property type="project" value="UniProtKB-EC"/>
</dbReference>
<organism evidence="28 29">
    <name type="scientific">Lasallia pustulata</name>
    <dbReference type="NCBI Taxonomy" id="136370"/>
    <lineage>
        <taxon>Eukaryota</taxon>
        <taxon>Fungi</taxon>
        <taxon>Dikarya</taxon>
        <taxon>Ascomycota</taxon>
        <taxon>Pezizomycotina</taxon>
        <taxon>Lecanoromycetes</taxon>
        <taxon>OSLEUM clade</taxon>
        <taxon>Umbilicariomycetidae</taxon>
        <taxon>Umbilicariales</taxon>
        <taxon>Umbilicariaceae</taxon>
        <taxon>Lasallia</taxon>
    </lineage>
</organism>
<keyword evidence="9 21" id="KW-0489">Methyltransferase</keyword>
<keyword evidence="14" id="KW-0863">Zinc-finger</keyword>
<dbReference type="PANTHER" id="PTHR31645">
    <property type="entry name" value="OLIGOPEPTIDE TRANSPORTER YGL114W-RELATED"/>
    <property type="match status" value="1"/>
</dbReference>
<dbReference type="FunFam" id="3.40.50.150:FF:000034">
    <property type="entry name" value="Protein arginine N-methyltransferase 3"/>
    <property type="match status" value="1"/>
</dbReference>
<feature type="transmembrane region" description="Helical" evidence="24">
    <location>
        <begin position="684"/>
        <end position="704"/>
    </location>
</feature>
<dbReference type="Pfam" id="PF21137">
    <property type="entry name" value="ANM3_C2H2_Zf"/>
    <property type="match status" value="1"/>
</dbReference>
<feature type="compositionally biased region" description="Polar residues" evidence="23">
    <location>
        <begin position="828"/>
        <end position="839"/>
    </location>
</feature>
<protein>
    <recommendedName>
        <fullName evidence="5">type I protein arginine methyltransferase</fullName>
        <ecNumber evidence="5">2.1.1.319</ecNumber>
    </recommendedName>
</protein>
<dbReference type="InterPro" id="IPR055135">
    <property type="entry name" value="PRMT_dom"/>
</dbReference>
<dbReference type="Gene3D" id="3.40.50.150">
    <property type="entry name" value="Vaccinia Virus protein VP39"/>
    <property type="match status" value="1"/>
</dbReference>
<feature type="domain" description="Methyltransferase" evidence="25">
    <location>
        <begin position="255"/>
        <end position="352"/>
    </location>
</feature>
<comment type="catalytic activity">
    <reaction evidence="19">
        <text>L-arginyl-[protein] + 2 S-adenosyl-L-methionine = N(omega),N(omega)-dimethyl-L-arginyl-[protein] + 2 S-adenosyl-L-homocysteine + 2 H(+)</text>
        <dbReference type="Rhea" id="RHEA:48096"/>
        <dbReference type="Rhea" id="RHEA-COMP:10532"/>
        <dbReference type="Rhea" id="RHEA-COMP:11991"/>
        <dbReference type="ChEBI" id="CHEBI:15378"/>
        <dbReference type="ChEBI" id="CHEBI:29965"/>
        <dbReference type="ChEBI" id="CHEBI:57856"/>
        <dbReference type="ChEBI" id="CHEBI:59789"/>
        <dbReference type="ChEBI" id="CHEBI:61897"/>
        <dbReference type="EC" id="2.1.1.319"/>
    </reaction>
    <physiologicalReaction direction="left-to-right" evidence="19">
        <dbReference type="Rhea" id="RHEA:48097"/>
    </physiologicalReaction>
</comment>
<sequence length="1358" mass="149269">MADHASIGASSDSEDSDLLNLEHDEGWEDAEPDQEETSIMSLFGDGVFPDVHSMLRHCKDVHAFDFLQIRNDLGLDFFGTIRLINYIRSEVKDGNRRPDVSSAALFQDDRFLRPVLEDDALLYSLDDMEDGEGIRENGQLATAEASEAAHPSAVTRVIELQEQLQRLQEQFAEYRLAVNKTLDDRWNREEAVSTPETGARSQLNGSVAVRDDDSHYFTSYSYNDIHETMLKDTIRTDAYRDFIYDHKHLFEKKVVLDVGCGTGILSMFCARAGASRVIAVDNSDIIDKARENIYENGLDRIITCLRGKIEDVTLPVQQVDIIVSEWMGYCLLYEAMLDSVLWARDRYLTPDGLMIPSHTTLHMAPLTDPDYIADHISFWQSVYGFNMNSMLAHIYDEVLIRDLKSSILAADSVPFLQLPLHHTTKGDLTFADRPFTMELKEDIDALDGFVIWFDTFFLPARLDTVSASARAEDWGRRGGKGVAFTTGPGGPETHWRQGVLLIDHGKREAKALKKGQVIRGEIGYKKREDNSRELDIEIMWDVAGTEERGKQLWLTTTITESCREPPFENLHIVKRWLTVNGCTGKAMAPDRGLSILGDAALNHPSINTDDSGEAQDLQEEVPEGSDDENRDAAEAARRRSEARQFLTERAGEGQNFTVRGVLVGLAIGVIICFSNMYFGLQTGWISGMAMPSALIGFAFFKTVARHIDYPFTPVENVLVQTVAGALGTMPLGCGFVGVMPALEYMLTPEENGPLVLGTWKLIVWSVGICFFGVFFAVPLRREVIIREKLKFPSGTATALMIGVLHGKTDDAGLARHESAMGTFRRSSQDLLRPGSTTSGIPFDEIEDARSDQRPSTTSPEAAEPNEQGLGLDEKSDWKAKIRLMIVAFAISAIYTLVSFFIPQLRNLPILGLPLARNWLWTLNPSPAYIGQGIIMGPATTLHMLLGAAVGWGVLSPLAKNRGWAPGAIEDWAKGSKGWIVWVSLAIMLADSVVSLGWLTIRPLLLHIPHYYAHVRDLAKTGGPLDLLHFGRSKHVDYTAVASSEPPTVRTPRPSHSAQHQATGGGVNDKDLPDVDAPPEHLVSNRTVVVGLILSIIVCIIAVHVVFGDLVPLYATVTAVILALLLSIMGVRALGETDLNPVSGISKVTQLFFALIIPASNKNSVIINLLAGAISESGAVQAGDMMQDLKTGHLLGAAPKAQFYGQLIGSFVGAVVSAWVYKLYTSVYEIPGGMFQVPTGFVWLFTAKLVTGQGLPPMAWQWALGAGVLFAATTGLRIYGHGTRWQAWVPGGIAVAVGMYNVPSFTLARAIGGLLNWYWQSYRRREETPVIVVASGLILGEGVVSIVNLLLSSLKFPHL</sequence>
<evidence type="ECO:0000256" key="13">
    <source>
        <dbReference type="ARBA" id="ARBA00022723"/>
    </source>
</evidence>
<feature type="transmembrane region" description="Helical" evidence="24">
    <location>
        <begin position="1329"/>
        <end position="1350"/>
    </location>
</feature>
<feature type="transmembrane region" description="Helical" evidence="24">
    <location>
        <begin position="978"/>
        <end position="1000"/>
    </location>
</feature>
<evidence type="ECO:0000259" key="27">
    <source>
        <dbReference type="Pfam" id="PF22528"/>
    </source>
</evidence>
<dbReference type="EMBL" id="VXIT01000002">
    <property type="protein sequence ID" value="KAA6414549.1"/>
    <property type="molecule type" value="Genomic_DNA"/>
</dbReference>
<dbReference type="Pfam" id="PF03169">
    <property type="entry name" value="OPT"/>
    <property type="match status" value="1"/>
</dbReference>
<proteinExistence type="inferred from homology"/>
<feature type="coiled-coil region" evidence="22">
    <location>
        <begin position="150"/>
        <end position="184"/>
    </location>
</feature>
<keyword evidence="11 21" id="KW-0949">S-adenosyl-L-methionine</keyword>
<dbReference type="Proteomes" id="UP000324767">
    <property type="component" value="Unassembled WGS sequence"/>
</dbReference>
<keyword evidence="17 24" id="KW-0472">Membrane</keyword>
<dbReference type="GO" id="GO:0035673">
    <property type="term" value="F:oligopeptide transmembrane transporter activity"/>
    <property type="evidence" value="ECO:0007669"/>
    <property type="project" value="InterPro"/>
</dbReference>
<feature type="transmembrane region" description="Helical" evidence="24">
    <location>
        <begin position="1087"/>
        <end position="1106"/>
    </location>
</feature>
<dbReference type="PROSITE" id="PS51678">
    <property type="entry name" value="SAM_MT_PRMT"/>
    <property type="match status" value="1"/>
</dbReference>